<dbReference type="Pfam" id="PF20354">
    <property type="entry name" value="DUF6649"/>
    <property type="match status" value="1"/>
</dbReference>
<keyword evidence="3" id="KW-1185">Reference proteome</keyword>
<name>A0A0G4PPT7_PENC3</name>
<protein>
    <submittedName>
        <fullName evidence="2">Str. FM013</fullName>
    </submittedName>
</protein>
<dbReference type="AlphaFoldDB" id="A0A0G4PPT7"/>
<dbReference type="EMBL" id="HG793160">
    <property type="protein sequence ID" value="CRL28432.1"/>
    <property type="molecule type" value="Genomic_DNA"/>
</dbReference>
<reference evidence="2 3" key="1">
    <citation type="journal article" date="2014" name="Nat. Commun.">
        <title>Multiple recent horizontal transfers of a large genomic region in cheese making fungi.</title>
        <authorList>
            <person name="Cheeseman K."/>
            <person name="Ropars J."/>
            <person name="Renault P."/>
            <person name="Dupont J."/>
            <person name="Gouzy J."/>
            <person name="Branca A."/>
            <person name="Abraham A.L."/>
            <person name="Ceppi M."/>
            <person name="Conseiller E."/>
            <person name="Debuchy R."/>
            <person name="Malagnac F."/>
            <person name="Goarin A."/>
            <person name="Silar P."/>
            <person name="Lacoste S."/>
            <person name="Sallet E."/>
            <person name="Bensimon A."/>
            <person name="Giraud T."/>
            <person name="Brygoo Y."/>
        </authorList>
    </citation>
    <scope>NUCLEOTIDE SEQUENCE [LARGE SCALE GENOMIC DNA]</scope>
    <source>
        <strain evidence="3">FM 013</strain>
    </source>
</reference>
<dbReference type="Proteomes" id="UP000053732">
    <property type="component" value="Unassembled WGS sequence"/>
</dbReference>
<evidence type="ECO:0000313" key="2">
    <source>
        <dbReference type="EMBL" id="CRL28432.1"/>
    </source>
</evidence>
<sequence length="189" mass="21387">MAGEEGHGKKRPAEADPDGAQPLTKRFGHLRIDNSVPISARTKPKGHIEHIQPVQHIQHNQHNQHNQHHIDHHQHNQHNPELSSLNDAMILDDTKHTTYIHNLDQELMEADSPGLVFSPFVQKVLSVPPSVLSDSKPSGKELVLYTEPFSLTVPKEKDNVRRAILESRARARENKVSEEVYDDPMDIDS</sequence>
<accession>A0A0G4PPT7</accession>
<organism evidence="2 3">
    <name type="scientific">Penicillium camemberti (strain FM 013)</name>
    <dbReference type="NCBI Taxonomy" id="1429867"/>
    <lineage>
        <taxon>Eukaryota</taxon>
        <taxon>Fungi</taxon>
        <taxon>Dikarya</taxon>
        <taxon>Ascomycota</taxon>
        <taxon>Pezizomycotina</taxon>
        <taxon>Eurotiomycetes</taxon>
        <taxon>Eurotiomycetidae</taxon>
        <taxon>Eurotiales</taxon>
        <taxon>Aspergillaceae</taxon>
        <taxon>Penicillium</taxon>
    </lineage>
</organism>
<evidence type="ECO:0000313" key="3">
    <source>
        <dbReference type="Proteomes" id="UP000053732"/>
    </source>
</evidence>
<proteinExistence type="predicted"/>
<evidence type="ECO:0000256" key="1">
    <source>
        <dbReference type="SAM" id="MobiDB-lite"/>
    </source>
</evidence>
<dbReference type="InterPro" id="IPR046591">
    <property type="entry name" value="DUF6649"/>
</dbReference>
<feature type="compositionally biased region" description="Basic and acidic residues" evidence="1">
    <location>
        <begin position="1"/>
        <end position="14"/>
    </location>
</feature>
<dbReference type="STRING" id="1429867.A0A0G4PPT7"/>
<gene>
    <name evidence="2" type="ORF">PCAMFM013_S027g000121</name>
</gene>
<feature type="region of interest" description="Disordered" evidence="1">
    <location>
        <begin position="1"/>
        <end position="29"/>
    </location>
</feature>